<dbReference type="InterPro" id="IPR036663">
    <property type="entry name" value="Fumarylacetoacetase_C_sf"/>
</dbReference>
<dbReference type="Pfam" id="PF11010">
    <property type="entry name" value="DUF2848"/>
    <property type="match status" value="1"/>
</dbReference>
<dbReference type="EMBL" id="FNCS01000009">
    <property type="protein sequence ID" value="SDG82181.1"/>
    <property type="molecule type" value="Genomic_DNA"/>
</dbReference>
<proteinExistence type="predicted"/>
<keyword evidence="2" id="KW-1185">Reference proteome</keyword>
<dbReference type="STRING" id="440168.SAMN04487974_10941"/>
<sequence>MVALNMTVDSQTGERAVRFNIDALVIAGWAGRNREAMEHHIAELEALGIARPKATPTFYRVSPSRLNSDPVVQATGENSSGEAELVLIAADGDLFVALGSDHTDRKVEAYGVTVSKQMCDKPVADRVWPFSEVADHWDSLILRSYVIEDGERVLYQEGSVDGLLDPRDLIKRYTGTDTLADGTAMFCGTLPAIGGVRSFTTFEAEVEDPKLSRTISFRYDIAILEDVG</sequence>
<dbReference type="SUPFAM" id="SSF56529">
    <property type="entry name" value="FAH"/>
    <property type="match status" value="1"/>
</dbReference>
<dbReference type="Proteomes" id="UP000199495">
    <property type="component" value="Unassembled WGS sequence"/>
</dbReference>
<evidence type="ECO:0000313" key="1">
    <source>
        <dbReference type="EMBL" id="SDG82181.1"/>
    </source>
</evidence>
<organism evidence="1 2">
    <name type="scientific">Pelagibacterium luteolum</name>
    <dbReference type="NCBI Taxonomy" id="440168"/>
    <lineage>
        <taxon>Bacteria</taxon>
        <taxon>Pseudomonadati</taxon>
        <taxon>Pseudomonadota</taxon>
        <taxon>Alphaproteobacteria</taxon>
        <taxon>Hyphomicrobiales</taxon>
        <taxon>Devosiaceae</taxon>
        <taxon>Pelagibacterium</taxon>
    </lineage>
</organism>
<gene>
    <name evidence="1" type="ORF">SAMN04487974_10941</name>
</gene>
<evidence type="ECO:0008006" key="3">
    <source>
        <dbReference type="Google" id="ProtNLM"/>
    </source>
</evidence>
<dbReference type="InterPro" id="IPR021269">
    <property type="entry name" value="DUF2848"/>
</dbReference>
<dbReference type="RefSeq" id="WP_176762672.1">
    <property type="nucleotide sequence ID" value="NZ_FNCS01000009.1"/>
</dbReference>
<dbReference type="AlphaFoldDB" id="A0A1G7XDQ5"/>
<name>A0A1G7XDQ5_9HYPH</name>
<protein>
    <recommendedName>
        <fullName evidence="3">DUF2848 domain-containing protein</fullName>
    </recommendedName>
</protein>
<accession>A0A1G7XDQ5</accession>
<reference evidence="1 2" key="1">
    <citation type="submission" date="2016-10" db="EMBL/GenBank/DDBJ databases">
        <authorList>
            <person name="de Groot N.N."/>
        </authorList>
    </citation>
    <scope>NUCLEOTIDE SEQUENCE [LARGE SCALE GENOMIC DNA]</scope>
    <source>
        <strain evidence="1 2">CGMCC 1.10267</strain>
    </source>
</reference>
<dbReference type="GO" id="GO:0003824">
    <property type="term" value="F:catalytic activity"/>
    <property type="evidence" value="ECO:0007669"/>
    <property type="project" value="InterPro"/>
</dbReference>
<evidence type="ECO:0000313" key="2">
    <source>
        <dbReference type="Proteomes" id="UP000199495"/>
    </source>
</evidence>